<keyword evidence="2" id="KW-0812">Transmembrane</keyword>
<feature type="region of interest" description="Disordered" evidence="1">
    <location>
        <begin position="243"/>
        <end position="265"/>
    </location>
</feature>
<sequence length="265" mass="27028">MSSARRPRPHPGPRGTRGPRGPLPPGVYWRRRLFVLGVAFSLVFVIARWLTAGSDGSSADAADAKRTGAQVPATQTVTAGASGGPSGAASGDPSGATAPVAPTTPTLAAPEGECSASDVVVTPSVATGAVAGGDVPVSLSLQTLSSEACNWQVDSRSVTVRISQNGKVVWTTGQCPKMVPTQPVVVRRAVATVVQMSWNARESTSGCTAQAKWVMPGGFTVEAASLGGEPAEADFSLGRPVAKTIEVPPPSTPVKQPKKPKTPTN</sequence>
<evidence type="ECO:0000313" key="4">
    <source>
        <dbReference type="Proteomes" id="UP001597229"/>
    </source>
</evidence>
<keyword evidence="4" id="KW-1185">Reference proteome</keyword>
<keyword evidence="2" id="KW-0472">Membrane</keyword>
<proteinExistence type="predicted"/>
<protein>
    <recommendedName>
        <fullName evidence="5">DUF4232 domain-containing protein</fullName>
    </recommendedName>
</protein>
<evidence type="ECO:0000256" key="1">
    <source>
        <dbReference type="SAM" id="MobiDB-lite"/>
    </source>
</evidence>
<dbReference type="RefSeq" id="WP_367918595.1">
    <property type="nucleotide sequence ID" value="NZ_BAABAC010000013.1"/>
</dbReference>
<comment type="caution">
    <text evidence="3">The sequence shown here is derived from an EMBL/GenBank/DDBJ whole genome shotgun (WGS) entry which is preliminary data.</text>
</comment>
<evidence type="ECO:0000313" key="3">
    <source>
        <dbReference type="EMBL" id="MFD1248045.1"/>
    </source>
</evidence>
<evidence type="ECO:0000256" key="2">
    <source>
        <dbReference type="SAM" id="Phobius"/>
    </source>
</evidence>
<organism evidence="3 4">
    <name type="scientific">Nocardioides ginsengisoli</name>
    <dbReference type="NCBI Taxonomy" id="363868"/>
    <lineage>
        <taxon>Bacteria</taxon>
        <taxon>Bacillati</taxon>
        <taxon>Actinomycetota</taxon>
        <taxon>Actinomycetes</taxon>
        <taxon>Propionibacteriales</taxon>
        <taxon>Nocardioidaceae</taxon>
        <taxon>Nocardioides</taxon>
    </lineage>
</organism>
<feature type="transmembrane region" description="Helical" evidence="2">
    <location>
        <begin position="33"/>
        <end position="50"/>
    </location>
</feature>
<feature type="region of interest" description="Disordered" evidence="1">
    <location>
        <begin position="56"/>
        <end position="111"/>
    </location>
</feature>
<name>A0ABW3W0T6_9ACTN</name>
<dbReference type="EMBL" id="JBHTLX010000012">
    <property type="protein sequence ID" value="MFD1248045.1"/>
    <property type="molecule type" value="Genomic_DNA"/>
</dbReference>
<reference evidence="4" key="1">
    <citation type="journal article" date="2019" name="Int. J. Syst. Evol. Microbiol.">
        <title>The Global Catalogue of Microorganisms (GCM) 10K type strain sequencing project: providing services to taxonomists for standard genome sequencing and annotation.</title>
        <authorList>
            <consortium name="The Broad Institute Genomics Platform"/>
            <consortium name="The Broad Institute Genome Sequencing Center for Infectious Disease"/>
            <person name="Wu L."/>
            <person name="Ma J."/>
        </authorList>
    </citation>
    <scope>NUCLEOTIDE SEQUENCE [LARGE SCALE GENOMIC DNA]</scope>
    <source>
        <strain evidence="4">CCUG 52478</strain>
    </source>
</reference>
<accession>A0ABW3W0T6</accession>
<dbReference type="Proteomes" id="UP001597229">
    <property type="component" value="Unassembled WGS sequence"/>
</dbReference>
<keyword evidence="2" id="KW-1133">Transmembrane helix</keyword>
<gene>
    <name evidence="3" type="ORF">ACFQ3F_09615</name>
</gene>
<feature type="region of interest" description="Disordered" evidence="1">
    <location>
        <begin position="1"/>
        <end position="23"/>
    </location>
</feature>
<feature type="compositionally biased region" description="Basic residues" evidence="1">
    <location>
        <begin position="1"/>
        <end position="11"/>
    </location>
</feature>
<feature type="compositionally biased region" description="Basic residues" evidence="1">
    <location>
        <begin position="256"/>
        <end position="265"/>
    </location>
</feature>
<feature type="compositionally biased region" description="Low complexity" evidence="1">
    <location>
        <begin position="87"/>
        <end position="110"/>
    </location>
</feature>
<evidence type="ECO:0008006" key="5">
    <source>
        <dbReference type="Google" id="ProtNLM"/>
    </source>
</evidence>